<accession>A0A6A4GSR9</accession>
<dbReference type="Proteomes" id="UP000799118">
    <property type="component" value="Unassembled WGS sequence"/>
</dbReference>
<evidence type="ECO:0000313" key="1">
    <source>
        <dbReference type="EMBL" id="KAE9388839.1"/>
    </source>
</evidence>
<dbReference type="OrthoDB" id="3254696at2759"/>
<proteinExistence type="predicted"/>
<gene>
    <name evidence="1" type="ORF">BT96DRAFT_1025285</name>
</gene>
<dbReference type="AlphaFoldDB" id="A0A6A4GSR9"/>
<keyword evidence="2" id="KW-1185">Reference proteome</keyword>
<protein>
    <submittedName>
        <fullName evidence="1">Uncharacterized protein</fullName>
    </submittedName>
</protein>
<sequence>MLPHSQVVQRAHAHISAIKGWILHKGKALLGGEHLNSMLNGVKQRAPPSSFINPRTPVKEAYLIFLHTDLSLDGTKGKEFTISAAADLIFFRQMHAGEVLPDSPNLSHYKPRQHPLISDLG</sequence>
<name>A0A6A4GSR9_9AGAR</name>
<evidence type="ECO:0000313" key="2">
    <source>
        <dbReference type="Proteomes" id="UP000799118"/>
    </source>
</evidence>
<organism evidence="1 2">
    <name type="scientific">Gymnopus androsaceus JB14</name>
    <dbReference type="NCBI Taxonomy" id="1447944"/>
    <lineage>
        <taxon>Eukaryota</taxon>
        <taxon>Fungi</taxon>
        <taxon>Dikarya</taxon>
        <taxon>Basidiomycota</taxon>
        <taxon>Agaricomycotina</taxon>
        <taxon>Agaricomycetes</taxon>
        <taxon>Agaricomycetidae</taxon>
        <taxon>Agaricales</taxon>
        <taxon>Marasmiineae</taxon>
        <taxon>Omphalotaceae</taxon>
        <taxon>Gymnopus</taxon>
    </lineage>
</organism>
<dbReference type="EMBL" id="ML769724">
    <property type="protein sequence ID" value="KAE9388839.1"/>
    <property type="molecule type" value="Genomic_DNA"/>
</dbReference>
<reference evidence="1" key="1">
    <citation type="journal article" date="2019" name="Environ. Microbiol.">
        <title>Fungal ecological strategies reflected in gene transcription - a case study of two litter decomposers.</title>
        <authorList>
            <person name="Barbi F."/>
            <person name="Kohler A."/>
            <person name="Barry K."/>
            <person name="Baskaran P."/>
            <person name="Daum C."/>
            <person name="Fauchery L."/>
            <person name="Ihrmark K."/>
            <person name="Kuo A."/>
            <person name="LaButti K."/>
            <person name="Lipzen A."/>
            <person name="Morin E."/>
            <person name="Grigoriev I.V."/>
            <person name="Henrissat B."/>
            <person name="Lindahl B."/>
            <person name="Martin F."/>
        </authorList>
    </citation>
    <scope>NUCLEOTIDE SEQUENCE</scope>
    <source>
        <strain evidence="1">JB14</strain>
    </source>
</reference>